<dbReference type="GO" id="GO:0005737">
    <property type="term" value="C:cytoplasm"/>
    <property type="evidence" value="ECO:0007669"/>
    <property type="project" value="TreeGrafter"/>
</dbReference>
<accession>A0A4T0WVR5</accession>
<evidence type="ECO:0000256" key="1">
    <source>
        <dbReference type="ARBA" id="ARBA00022801"/>
    </source>
</evidence>
<sequence length="258" mass="28273">MSQKAIKGTILCLHGFAQNGVVFSTKASGIRKMLKKAGYHTVFIDGPIELTPADLPFAASSLGADDKAEEIKFRGWVYTQADKFDIQPSLDAIKKAYEESGPFIGIMGFSQGSGIIGAILSSFDKVVGDEKTLDHLKFAIIYSGFIFENESVQHYYEKRISLPTLHVMGELDTLVSNERSQKLADLCENATVLKHPGGHYCPSTKDLLKTEVAWVNQVVERNITGGESEKVDVEKSESAQADDEILKLAEQLDKLGKA</sequence>
<keyword evidence="1" id="KW-0378">Hydrolase</keyword>
<organism evidence="3 4">
    <name type="scientific">Pichia inconspicua</name>
    <dbReference type="NCBI Taxonomy" id="52247"/>
    <lineage>
        <taxon>Eukaryota</taxon>
        <taxon>Fungi</taxon>
        <taxon>Dikarya</taxon>
        <taxon>Ascomycota</taxon>
        <taxon>Saccharomycotina</taxon>
        <taxon>Pichiomycetes</taxon>
        <taxon>Pichiales</taxon>
        <taxon>Pichiaceae</taxon>
        <taxon>Pichia</taxon>
    </lineage>
</organism>
<evidence type="ECO:0000313" key="3">
    <source>
        <dbReference type="EMBL" id="TID14942.1"/>
    </source>
</evidence>
<evidence type="ECO:0000313" key="4">
    <source>
        <dbReference type="Proteomes" id="UP000307173"/>
    </source>
</evidence>
<dbReference type="InterPro" id="IPR005645">
    <property type="entry name" value="FSH-like_dom"/>
</dbReference>
<dbReference type="PANTHER" id="PTHR48070:SF6">
    <property type="entry name" value="ESTERASE OVCA2"/>
    <property type="match status" value="1"/>
</dbReference>
<dbReference type="STRING" id="52247.A0A4T0WVR5"/>
<name>A0A4T0WVR5_9ASCO</name>
<reference evidence="3 4" key="1">
    <citation type="journal article" date="2019" name="Front. Genet.">
        <title>Whole-Genome Sequencing of the Opportunistic Yeast Pathogen Candida inconspicua Uncovers Its Hybrid Origin.</title>
        <authorList>
            <person name="Mixao V."/>
            <person name="Hansen A.P."/>
            <person name="Saus E."/>
            <person name="Boekhout T."/>
            <person name="Lass-Florl C."/>
            <person name="Gabaldon T."/>
        </authorList>
    </citation>
    <scope>NUCLEOTIDE SEQUENCE [LARGE SCALE GENOMIC DNA]</scope>
    <source>
        <strain evidence="3 4">CBS 180</strain>
    </source>
</reference>
<dbReference type="InterPro" id="IPR029058">
    <property type="entry name" value="AB_hydrolase_fold"/>
</dbReference>
<protein>
    <recommendedName>
        <fullName evidence="2">Serine hydrolase domain-containing protein</fullName>
    </recommendedName>
</protein>
<gene>
    <name evidence="3" type="ORF">CANINC_004613</name>
</gene>
<dbReference type="Gene3D" id="3.40.50.1820">
    <property type="entry name" value="alpha/beta hydrolase"/>
    <property type="match status" value="1"/>
</dbReference>
<dbReference type="Proteomes" id="UP000307173">
    <property type="component" value="Unassembled WGS sequence"/>
</dbReference>
<dbReference type="GO" id="GO:0005634">
    <property type="term" value="C:nucleus"/>
    <property type="evidence" value="ECO:0007669"/>
    <property type="project" value="TreeGrafter"/>
</dbReference>
<dbReference type="OrthoDB" id="2094269at2759"/>
<dbReference type="PANTHER" id="PTHR48070">
    <property type="entry name" value="ESTERASE OVCA2"/>
    <property type="match status" value="1"/>
</dbReference>
<dbReference type="InterPro" id="IPR050593">
    <property type="entry name" value="LovG"/>
</dbReference>
<keyword evidence="4" id="KW-1185">Reference proteome</keyword>
<evidence type="ECO:0000259" key="2">
    <source>
        <dbReference type="Pfam" id="PF03959"/>
    </source>
</evidence>
<proteinExistence type="predicted"/>
<comment type="caution">
    <text evidence="3">The sequence shown here is derived from an EMBL/GenBank/DDBJ whole genome shotgun (WGS) entry which is preliminary data.</text>
</comment>
<dbReference type="GO" id="GO:0016787">
    <property type="term" value="F:hydrolase activity"/>
    <property type="evidence" value="ECO:0007669"/>
    <property type="project" value="UniProtKB-KW"/>
</dbReference>
<dbReference type="SUPFAM" id="SSF53474">
    <property type="entry name" value="alpha/beta-Hydrolases"/>
    <property type="match status" value="1"/>
</dbReference>
<dbReference type="AlphaFoldDB" id="A0A4T0WVR5"/>
<dbReference type="EMBL" id="SELW01000657">
    <property type="protein sequence ID" value="TID14942.1"/>
    <property type="molecule type" value="Genomic_DNA"/>
</dbReference>
<feature type="domain" description="Serine hydrolase" evidence="2">
    <location>
        <begin position="7"/>
        <end position="208"/>
    </location>
</feature>
<dbReference type="Pfam" id="PF03959">
    <property type="entry name" value="FSH1"/>
    <property type="match status" value="1"/>
</dbReference>